<gene>
    <name evidence="1" type="ORF">ICL07_20385</name>
</gene>
<evidence type="ECO:0000313" key="2">
    <source>
        <dbReference type="Proteomes" id="UP000659124"/>
    </source>
</evidence>
<proteinExistence type="predicted"/>
<organism evidence="1 2">
    <name type="scientific">Chitinophaga qingshengii</name>
    <dbReference type="NCBI Taxonomy" id="1569794"/>
    <lineage>
        <taxon>Bacteria</taxon>
        <taxon>Pseudomonadati</taxon>
        <taxon>Bacteroidota</taxon>
        <taxon>Chitinophagia</taxon>
        <taxon>Chitinophagales</taxon>
        <taxon>Chitinophagaceae</taxon>
        <taxon>Chitinophaga</taxon>
    </lineage>
</organism>
<accession>A0ABR7TTH3</accession>
<reference evidence="1 2" key="1">
    <citation type="submission" date="2020-09" db="EMBL/GenBank/DDBJ databases">
        <title>Genome sequences of type strains of Chitinophaga qingshengii and Chitinophaga varians.</title>
        <authorList>
            <person name="Kittiwongwattana C."/>
        </authorList>
    </citation>
    <scope>NUCLEOTIDE SEQUENCE [LARGE SCALE GENOMIC DNA]</scope>
    <source>
        <strain evidence="1 2">JCM 30026</strain>
    </source>
</reference>
<evidence type="ECO:0000313" key="1">
    <source>
        <dbReference type="EMBL" id="MBC9932756.1"/>
    </source>
</evidence>
<dbReference type="EMBL" id="JACVFC010000003">
    <property type="protein sequence ID" value="MBC9932756.1"/>
    <property type="molecule type" value="Genomic_DNA"/>
</dbReference>
<keyword evidence="2" id="KW-1185">Reference proteome</keyword>
<name>A0ABR7TTH3_9BACT</name>
<dbReference type="Proteomes" id="UP000659124">
    <property type="component" value="Unassembled WGS sequence"/>
</dbReference>
<comment type="caution">
    <text evidence="1">The sequence shown here is derived from an EMBL/GenBank/DDBJ whole genome shotgun (WGS) entry which is preliminary data.</text>
</comment>
<dbReference type="RefSeq" id="WP_188089892.1">
    <property type="nucleotide sequence ID" value="NZ_JACVFC010000003.1"/>
</dbReference>
<sequence length="527" mass="58502">MTCTSTQIRGLIPGVLLSIVLFAACNWGNKKTDNGQKKAKTDSLAHNQSQEPALATKAYVAELISRKKEIERQLPGISPEAAVRLYNGLALYVDSALTGITENEGGWLNVYVNYYSEEKNAIVLPDSVRPTVTLLATAGIEPWNIGEGYTELRTKPTFYTEIFKTSLPADYRSYLQLNADEDTVLYSADAGLMLPFSLIGQRALHWEQFLTTYPNSILADNARENFEMYCRDYLFGQDNTPSFDNHQEISSLIPGNKQTYLSFVQQHGNTKTGAIVKLFLDKLATEKSVESLRNTIYAEIRQVFIPRMELLPAQPGFSTAQVEQLTKATYDTVPTEEGSYKINRDIDSLAFFRQDGHTYCLATFRNGIPAGGGPATGWVDVWVFKNVDGNWQHTDHLLNAGGGGMYGNSGIFDRLTRLGTGTTGIVLSGGITHMGSNISWDDVLAFNNDQLTKAFSIVNSNAYDSPVGNSYCKYTRWSMQPVAQEDNYRLVIIAGNCSNAHNLPLEKTVVPFKNGYKIPEKFEDRGI</sequence>
<evidence type="ECO:0008006" key="3">
    <source>
        <dbReference type="Google" id="ProtNLM"/>
    </source>
</evidence>
<protein>
    <recommendedName>
        <fullName evidence="3">DUF3500 domain-containing protein</fullName>
    </recommendedName>
</protein>